<keyword evidence="2" id="KW-0677">Repeat</keyword>
<dbReference type="SUPFAM" id="SSF46785">
    <property type="entry name" value="Winged helix' DNA-binding domain"/>
    <property type="match status" value="1"/>
</dbReference>
<dbReference type="SUPFAM" id="SSF52058">
    <property type="entry name" value="L domain-like"/>
    <property type="match status" value="1"/>
</dbReference>
<organism evidence="5 6">
    <name type="scientific">Stylosanthes scabra</name>
    <dbReference type="NCBI Taxonomy" id="79078"/>
    <lineage>
        <taxon>Eukaryota</taxon>
        <taxon>Viridiplantae</taxon>
        <taxon>Streptophyta</taxon>
        <taxon>Embryophyta</taxon>
        <taxon>Tracheophyta</taxon>
        <taxon>Spermatophyta</taxon>
        <taxon>Magnoliopsida</taxon>
        <taxon>eudicotyledons</taxon>
        <taxon>Gunneridae</taxon>
        <taxon>Pentapetalae</taxon>
        <taxon>rosids</taxon>
        <taxon>fabids</taxon>
        <taxon>Fabales</taxon>
        <taxon>Fabaceae</taxon>
        <taxon>Papilionoideae</taxon>
        <taxon>50 kb inversion clade</taxon>
        <taxon>dalbergioids sensu lato</taxon>
        <taxon>Dalbergieae</taxon>
        <taxon>Pterocarpus clade</taxon>
        <taxon>Stylosanthes</taxon>
    </lineage>
</organism>
<dbReference type="Gene3D" id="3.40.50.10140">
    <property type="entry name" value="Toll/interleukin-1 receptor homology (TIR) domain"/>
    <property type="match status" value="1"/>
</dbReference>
<dbReference type="EMBL" id="JASCZI010030266">
    <property type="protein sequence ID" value="MED6120235.1"/>
    <property type="molecule type" value="Genomic_DNA"/>
</dbReference>
<dbReference type="Gene3D" id="1.10.8.430">
    <property type="entry name" value="Helical domain of apoptotic protease-activating factors"/>
    <property type="match status" value="1"/>
</dbReference>
<dbReference type="InterPro" id="IPR002182">
    <property type="entry name" value="NB-ARC"/>
</dbReference>
<dbReference type="Pfam" id="PF01582">
    <property type="entry name" value="TIR"/>
    <property type="match status" value="1"/>
</dbReference>
<dbReference type="Gene3D" id="3.80.10.10">
    <property type="entry name" value="Ribonuclease Inhibitor"/>
    <property type="match status" value="2"/>
</dbReference>
<dbReference type="InterPro" id="IPR058192">
    <property type="entry name" value="WHD_ROQ1-like"/>
</dbReference>
<dbReference type="InterPro" id="IPR032675">
    <property type="entry name" value="LRR_dom_sf"/>
</dbReference>
<evidence type="ECO:0000313" key="5">
    <source>
        <dbReference type="EMBL" id="MED6120235.1"/>
    </source>
</evidence>
<evidence type="ECO:0000256" key="2">
    <source>
        <dbReference type="ARBA" id="ARBA00022737"/>
    </source>
</evidence>
<dbReference type="Pfam" id="PF23286">
    <property type="entry name" value="LRR_13"/>
    <property type="match status" value="1"/>
</dbReference>
<dbReference type="PANTHER" id="PTHR11017:SF570">
    <property type="entry name" value="DISEASE RESISTANCE PROTEIN (TIR-NBS CLASS)-RELATED"/>
    <property type="match status" value="1"/>
</dbReference>
<evidence type="ECO:0000259" key="4">
    <source>
        <dbReference type="PROSITE" id="PS50104"/>
    </source>
</evidence>
<dbReference type="Proteomes" id="UP001341840">
    <property type="component" value="Unassembled WGS sequence"/>
</dbReference>
<evidence type="ECO:0000313" key="6">
    <source>
        <dbReference type="Proteomes" id="UP001341840"/>
    </source>
</evidence>
<keyword evidence="1" id="KW-0433">Leucine-rich repeat</keyword>
<dbReference type="InterPro" id="IPR027417">
    <property type="entry name" value="P-loop_NTPase"/>
</dbReference>
<evidence type="ECO:0000256" key="3">
    <source>
        <dbReference type="ARBA" id="ARBA00022821"/>
    </source>
</evidence>
<dbReference type="InterPro" id="IPR035897">
    <property type="entry name" value="Toll_tir_struct_dom_sf"/>
</dbReference>
<name>A0ABU6R8E9_9FABA</name>
<dbReference type="InterPro" id="IPR058546">
    <property type="entry name" value="RPS4B/Roq1-like_LRR"/>
</dbReference>
<keyword evidence="3" id="KW-0611">Plant defense</keyword>
<dbReference type="Gene3D" id="3.40.50.300">
    <property type="entry name" value="P-loop containing nucleotide triphosphate hydrolases"/>
    <property type="match status" value="1"/>
</dbReference>
<dbReference type="Pfam" id="PF23282">
    <property type="entry name" value="WHD_ROQ1"/>
    <property type="match status" value="1"/>
</dbReference>
<dbReference type="SMART" id="SM00255">
    <property type="entry name" value="TIR"/>
    <property type="match status" value="1"/>
</dbReference>
<evidence type="ECO:0000256" key="1">
    <source>
        <dbReference type="ARBA" id="ARBA00022614"/>
    </source>
</evidence>
<dbReference type="SUPFAM" id="SSF52200">
    <property type="entry name" value="Toll/Interleukin receptor TIR domain"/>
    <property type="match status" value="1"/>
</dbReference>
<accession>A0ABU6R8E9</accession>
<comment type="caution">
    <text evidence="5">The sequence shown here is derived from an EMBL/GenBank/DDBJ whole genome shotgun (WGS) entry which is preliminary data.</text>
</comment>
<dbReference type="InterPro" id="IPR036390">
    <property type="entry name" value="WH_DNA-bd_sf"/>
</dbReference>
<feature type="domain" description="TIR" evidence="4">
    <location>
        <begin position="5"/>
        <end position="179"/>
    </location>
</feature>
<dbReference type="SUPFAM" id="SSF52540">
    <property type="entry name" value="P-loop containing nucleoside triphosphate hydrolases"/>
    <property type="match status" value="1"/>
</dbReference>
<dbReference type="InterPro" id="IPR042197">
    <property type="entry name" value="Apaf_helical"/>
</dbReference>
<dbReference type="PANTHER" id="PTHR11017">
    <property type="entry name" value="LEUCINE-RICH REPEAT-CONTAINING PROTEIN"/>
    <property type="match status" value="1"/>
</dbReference>
<sequence>MVGEWTYDVFLSFRGKDIRQHFIGHLYEGLRGRGIHTFLDDEELERGDDITRSLLTAIQHSMIAIPVFSLNYATSSFCLDELVNIMDCADQIVLPVFYEVDPFHVRHLRGTYGEALAMHEERFKSGEEGSYMVKNMQKLEKWKTALKRAANLSGYHFKIGCESEHMFIKRIAAAVSKWIHLGSLHVADHLVGRELQVREVMKLLKVGFDDEVCMVGIHGIGGIGKTTLARAIYNSIARSFEGTCFLGNVRESSGAYGLVYLQKIILHKLTGDTTIELGDVNEGISIIRHRLCQVKVLLVVDDADNVKQLRAIVRDSKWFGSGSRIIVTTRNKGLLASHGVRRTYEVGKLNGKESRELFIWNAFRTDEVDPSYEDILNRIVTFTSGLPLALELIGSNLFGKSKEEWESALQQYKRIPNKEIQQILKVSFDDLEEDEKNFFLDIACFLNGESFEYVERILHTHHGVCPKSSIRVLVDKSLVKIDGGIVRLHDFIQDMGQEIVRQESPEEPKKRSRLWSFEDIKHVLEENKGSNKTEIIDLVFPNSDENINWDGEAFVKMNNLKTLIVHTCCSLEGPKKLPNSLRVLIWQYYPSQSLPSDFYPKKLVMMDLSYSCLNSIELQEKFVNLKYLRIDGCKLKHIPDVSFAPNLEELSFRQCQSLIEVHESVGLLEKLRVLDAHGCSLLKRFPDLMLPTLEELYLSSCSSLKTFPKILGKMESLTMLELIDTQIAEFPSSIQYITRLQKLVLGFSGIVELPSSIFVLKKLKYLSIQMCDGLILCVQHEGEEEMSSMAISNQLHLDFRNCNLSDEFLQIGVPRFSNVKKLDLSINSFKVLPASIKECFFLKELILDGCCNLEEIRGIPPNIEKFSARHCRSLRELDLTLVPACTKECHLLKELILDGCKNLKEIRGIPQNITAFQVPTSTCTFVTSSYRSMLLNQGLNHSCMGSSISFWFQNKFPAICLCVIAEQSCASFSLRMIINGHNVPQFSCFFLEKDNMLIIPLSQKLKKINDEVHNLLLQNEWNHVELFNDPIMQRLGGVEPDDSLRLVLNEFKPSDAMEDIEFTNPLLKKEEDKVSLPLHPPLSLSDGAIQINDTTIVQASKDHPAKAQDAEITGCSENGQEIPLIQDDDDDNDDVEMEAFYASLNVTNVLSHSHDKFTTNAPNEEARNALKTVKDFIINNDASVLLHDEHYNVIQNSLNYLSGLTSKDGISGEVETLVSEASWLFNNCSREYVESCIKIKSTASELQRVDELEAGLESNKNRYRENVALENELRQTLDWMEKKKRSWKRKSML</sequence>
<proteinExistence type="predicted"/>
<dbReference type="InterPro" id="IPR000157">
    <property type="entry name" value="TIR_dom"/>
</dbReference>
<reference evidence="5 6" key="1">
    <citation type="journal article" date="2023" name="Plants (Basel)">
        <title>Bridging the Gap: Combining Genomics and Transcriptomics Approaches to Understand Stylosanthes scabra, an Orphan Legume from the Brazilian Caatinga.</title>
        <authorList>
            <person name="Ferreira-Neto J.R.C."/>
            <person name="da Silva M.D."/>
            <person name="Binneck E."/>
            <person name="de Melo N.F."/>
            <person name="da Silva R.H."/>
            <person name="de Melo A.L.T.M."/>
            <person name="Pandolfi V."/>
            <person name="Bustamante F.O."/>
            <person name="Brasileiro-Vidal A.C."/>
            <person name="Benko-Iseppon A.M."/>
        </authorList>
    </citation>
    <scope>NUCLEOTIDE SEQUENCE [LARGE SCALE GENOMIC DNA]</scope>
    <source>
        <tissue evidence="5">Leaves</tissue>
    </source>
</reference>
<keyword evidence="6" id="KW-1185">Reference proteome</keyword>
<gene>
    <name evidence="5" type="ORF">PIB30_019025</name>
</gene>
<dbReference type="PRINTS" id="PR00364">
    <property type="entry name" value="DISEASERSIST"/>
</dbReference>
<dbReference type="InterPro" id="IPR044974">
    <property type="entry name" value="Disease_R_plants"/>
</dbReference>
<dbReference type="PROSITE" id="PS50104">
    <property type="entry name" value="TIR"/>
    <property type="match status" value="1"/>
</dbReference>
<dbReference type="Pfam" id="PF00931">
    <property type="entry name" value="NB-ARC"/>
    <property type="match status" value="1"/>
</dbReference>
<protein>
    <recommendedName>
        <fullName evidence="4">TIR domain-containing protein</fullName>
    </recommendedName>
</protein>